<evidence type="ECO:0000313" key="5">
    <source>
        <dbReference type="EMBL" id="OOQ83216.1"/>
    </source>
</evidence>
<dbReference type="SUPFAM" id="SSF51735">
    <property type="entry name" value="NAD(P)-binding Rossmann-fold domains"/>
    <property type="match status" value="1"/>
</dbReference>
<evidence type="ECO:0000256" key="2">
    <source>
        <dbReference type="ARBA" id="ARBA00022857"/>
    </source>
</evidence>
<dbReference type="Gene3D" id="3.40.50.720">
    <property type="entry name" value="NAD(P)-binding Rossmann-like Domain"/>
    <property type="match status" value="1"/>
</dbReference>
<dbReference type="Pfam" id="PF13460">
    <property type="entry name" value="NAD_binding_10"/>
    <property type="match status" value="1"/>
</dbReference>
<dbReference type="PANTHER" id="PTHR47706">
    <property type="entry name" value="NMRA-LIKE FAMILY PROTEIN"/>
    <property type="match status" value="1"/>
</dbReference>
<keyword evidence="2" id="KW-0521">NADP</keyword>
<name>A0A1S9RCU6_PENBI</name>
<feature type="domain" description="NAD(P)-binding" evidence="4">
    <location>
        <begin position="24"/>
        <end position="119"/>
    </location>
</feature>
<keyword evidence="3" id="KW-0560">Oxidoreductase</keyword>
<proteinExistence type="inferred from homology"/>
<dbReference type="InterPro" id="IPR036291">
    <property type="entry name" value="NAD(P)-bd_dom_sf"/>
</dbReference>
<gene>
    <name evidence="5" type="ORF">PEBR_36359</name>
</gene>
<dbReference type="PANTHER" id="PTHR47706:SF7">
    <property type="entry name" value="CIPA-LIKE, PUTATIVE (AFU_ORTHOLOGUE AFUA_1G01630)-RELATED"/>
    <property type="match status" value="1"/>
</dbReference>
<protein>
    <submittedName>
        <fullName evidence="5">Putative oxidoreductase CipA</fullName>
    </submittedName>
</protein>
<comment type="caution">
    <text evidence="5">The sequence shown here is derived from an EMBL/GenBank/DDBJ whole genome shotgun (WGS) entry which is preliminary data.</text>
</comment>
<evidence type="ECO:0000256" key="3">
    <source>
        <dbReference type="ARBA" id="ARBA00023002"/>
    </source>
</evidence>
<organism evidence="5 6">
    <name type="scientific">Penicillium brasilianum</name>
    <dbReference type="NCBI Taxonomy" id="104259"/>
    <lineage>
        <taxon>Eukaryota</taxon>
        <taxon>Fungi</taxon>
        <taxon>Dikarya</taxon>
        <taxon>Ascomycota</taxon>
        <taxon>Pezizomycotina</taxon>
        <taxon>Eurotiomycetes</taxon>
        <taxon>Eurotiomycetidae</taxon>
        <taxon>Eurotiales</taxon>
        <taxon>Aspergillaceae</taxon>
        <taxon>Penicillium</taxon>
    </lineage>
</organism>
<evidence type="ECO:0000259" key="4">
    <source>
        <dbReference type="Pfam" id="PF13460"/>
    </source>
</evidence>
<accession>A0A1S9RCU6</accession>
<evidence type="ECO:0000256" key="1">
    <source>
        <dbReference type="ARBA" id="ARBA00005725"/>
    </source>
</evidence>
<dbReference type="InterPro" id="IPR016040">
    <property type="entry name" value="NAD(P)-bd_dom"/>
</dbReference>
<dbReference type="InterPro" id="IPR051609">
    <property type="entry name" value="NmrA/Isoflavone_reductase-like"/>
</dbReference>
<sequence>MVSKYATDQPQGFTNRIERVAVVGAGGSIGKHLTEALLKTGQHIITAIARPNSTTKLPESLNVVQIDYSGEDDTALVEALQGQQALIITMSVTAPRGTINKIVRAAAKAGVTYVLPNWFGLDGANNSLSNDSMLSTNRDSILADFSGALESTCYISLVCNFWYEFSLGGGPDRFGFDFKSRSFIQFDEHDVVLNTTTWPQCGRAIASLLSLKELPNDESDTSPTLSQFANSSVYISSFRLSQRDMWESVKRVTGTDDSDWNITHESVIQRWRESRAAVEKGDFSAFPRMLYSRIFFPTADGDYQSRRELHNDLLGLPVEDLDEFTAIAIRMGENDEVVKAY</sequence>
<dbReference type="AlphaFoldDB" id="A0A1S9RCU6"/>
<dbReference type="GO" id="GO:0016491">
    <property type="term" value="F:oxidoreductase activity"/>
    <property type="evidence" value="ECO:0007669"/>
    <property type="project" value="UniProtKB-KW"/>
</dbReference>
<dbReference type="EMBL" id="LJBN01000202">
    <property type="protein sequence ID" value="OOQ83216.1"/>
    <property type="molecule type" value="Genomic_DNA"/>
</dbReference>
<evidence type="ECO:0000313" key="6">
    <source>
        <dbReference type="Proteomes" id="UP000190744"/>
    </source>
</evidence>
<dbReference type="Proteomes" id="UP000190744">
    <property type="component" value="Unassembled WGS sequence"/>
</dbReference>
<comment type="similarity">
    <text evidence="1">Belongs to the NmrA-type oxidoreductase family. Isoflavone reductase subfamily.</text>
</comment>
<reference evidence="6" key="1">
    <citation type="submission" date="2015-09" db="EMBL/GenBank/DDBJ databases">
        <authorList>
            <person name="Fill T.P."/>
            <person name="Baretta J.F."/>
            <person name="de Almeida L.G."/>
            <person name="Rocha M."/>
            <person name="de Souza D.H."/>
            <person name="Malavazi I."/>
            <person name="Cerdeira L.T."/>
            <person name="Hong H."/>
            <person name="Samborskyy M."/>
            <person name="de Vasconcelos A.T."/>
            <person name="Leadlay P."/>
            <person name="Rodrigues-Filho E."/>
        </authorList>
    </citation>
    <scope>NUCLEOTIDE SEQUENCE [LARGE SCALE GENOMIC DNA]</scope>
    <source>
        <strain evidence="6">LaBioMMi 136</strain>
    </source>
</reference>